<keyword evidence="4" id="KW-1185">Reference proteome</keyword>
<protein>
    <submittedName>
        <fullName evidence="3">NAD(P)-dependent dehydrogenase, short-chain alcohol dehydrogenase family</fullName>
    </submittedName>
</protein>
<evidence type="ECO:0000313" key="3">
    <source>
        <dbReference type="EMBL" id="SHL52055.1"/>
    </source>
</evidence>
<dbReference type="PRINTS" id="PR00081">
    <property type="entry name" value="GDHRDH"/>
</dbReference>
<dbReference type="InterPro" id="IPR002347">
    <property type="entry name" value="SDR_fam"/>
</dbReference>
<dbReference type="InterPro" id="IPR051687">
    <property type="entry name" value="Peroxisomal_Beta-Oxidation"/>
</dbReference>
<proteinExistence type="inferred from homology"/>
<dbReference type="AlphaFoldDB" id="A0A1M7BAL0"/>
<accession>A0A1M7BAL0</accession>
<dbReference type="RefSeq" id="WP_073460539.1">
    <property type="nucleotide sequence ID" value="NZ_FRAP01000034.1"/>
</dbReference>
<dbReference type="Gene3D" id="3.40.50.720">
    <property type="entry name" value="NAD(P)-binding Rossmann-like Domain"/>
    <property type="match status" value="1"/>
</dbReference>
<reference evidence="3 4" key="1">
    <citation type="submission" date="2016-11" db="EMBL/GenBank/DDBJ databases">
        <authorList>
            <person name="Jaros S."/>
            <person name="Januszkiewicz K."/>
            <person name="Wedrychowicz H."/>
        </authorList>
    </citation>
    <scope>NUCLEOTIDE SEQUENCE [LARGE SCALE GENOMIC DNA]</scope>
    <source>
        <strain evidence="3 4">DSM 43832</strain>
    </source>
</reference>
<gene>
    <name evidence="3" type="ORF">SAMN05443637_13414</name>
</gene>
<dbReference type="PANTHER" id="PTHR45024">
    <property type="entry name" value="DEHYDROGENASES, SHORT CHAIN"/>
    <property type="match status" value="1"/>
</dbReference>
<sequence length="318" mass="33190">MIRLDEQVAIVTGAGRGIGRAHALLLAERGATVVVNDLAVEADGAPRAQLVVDEIVARGGRAYASTHNAASESACAELVQWVDRELGRLDALVLNAGLTLFAQGEQSLHVGQGFSTADLATVRAQVELQLMGVYYLGQPAWALMERAGYGRIVLTSTSAIFGYRGDGSYGAAKCAVLSLARTMSAEAVAKGLDIRVNVVSPSAATNLGSGNGMHDRYAAGFSGRNTPENVSGAVLYLASRECAVTGECLRVGGSYVGRNFIAQTPGWVHTGDGALSPEAVMAHLGDITAEDGYVVPTDAEDCMTFMMTRVRDALAPTP</sequence>
<organism evidence="3 4">
    <name type="scientific">Pseudonocardia thermophila</name>
    <dbReference type="NCBI Taxonomy" id="1848"/>
    <lineage>
        <taxon>Bacteria</taxon>
        <taxon>Bacillati</taxon>
        <taxon>Actinomycetota</taxon>
        <taxon>Actinomycetes</taxon>
        <taxon>Pseudonocardiales</taxon>
        <taxon>Pseudonocardiaceae</taxon>
        <taxon>Pseudonocardia</taxon>
    </lineage>
</organism>
<evidence type="ECO:0000256" key="2">
    <source>
        <dbReference type="ARBA" id="ARBA00023002"/>
    </source>
</evidence>
<evidence type="ECO:0000313" key="4">
    <source>
        <dbReference type="Proteomes" id="UP000184363"/>
    </source>
</evidence>
<comment type="similarity">
    <text evidence="1">Belongs to the short-chain dehydrogenases/reductases (SDR) family.</text>
</comment>
<dbReference type="SUPFAM" id="SSF51735">
    <property type="entry name" value="NAD(P)-binding Rossmann-fold domains"/>
    <property type="match status" value="1"/>
</dbReference>
<keyword evidence="2" id="KW-0560">Oxidoreductase</keyword>
<dbReference type="Pfam" id="PF00106">
    <property type="entry name" value="adh_short"/>
    <property type="match status" value="1"/>
</dbReference>
<dbReference type="InterPro" id="IPR036291">
    <property type="entry name" value="NAD(P)-bd_dom_sf"/>
</dbReference>
<dbReference type="EMBL" id="FRAP01000034">
    <property type="protein sequence ID" value="SHL52055.1"/>
    <property type="molecule type" value="Genomic_DNA"/>
</dbReference>
<dbReference type="Proteomes" id="UP000184363">
    <property type="component" value="Unassembled WGS sequence"/>
</dbReference>
<name>A0A1M7BAL0_PSETH</name>
<dbReference type="GO" id="GO:0016491">
    <property type="term" value="F:oxidoreductase activity"/>
    <property type="evidence" value="ECO:0007669"/>
    <property type="project" value="UniProtKB-KW"/>
</dbReference>
<dbReference type="STRING" id="1848.SAMN05443637_13414"/>
<evidence type="ECO:0000256" key="1">
    <source>
        <dbReference type="ARBA" id="ARBA00006484"/>
    </source>
</evidence>
<dbReference type="PANTHER" id="PTHR45024:SF2">
    <property type="entry name" value="SCP2 DOMAIN-CONTAINING PROTEIN"/>
    <property type="match status" value="1"/>
</dbReference>
<dbReference type="OrthoDB" id="9808187at2"/>